<sequence length="81" mass="8828">MIERRVNPWVALLASLALSMPIPAEAQARSIMVSNCMGGMDRIDIPADPTQPSDHGCCNKGCHAANDRRKKNQTDSQDDCC</sequence>
<dbReference type="EMBL" id="QRGP01000002">
    <property type="protein sequence ID" value="RDV02790.1"/>
    <property type="molecule type" value="Genomic_DNA"/>
</dbReference>
<protein>
    <recommendedName>
        <fullName evidence="4">Secreted protein</fullName>
    </recommendedName>
</protein>
<gene>
    <name evidence="2" type="ORF">DXH95_12705</name>
</gene>
<feature type="chain" id="PRO_5016678934" description="Secreted protein" evidence="1">
    <location>
        <begin position="27"/>
        <end position="81"/>
    </location>
</feature>
<evidence type="ECO:0000256" key="1">
    <source>
        <dbReference type="SAM" id="SignalP"/>
    </source>
</evidence>
<keyword evidence="1" id="KW-0732">Signal</keyword>
<organism evidence="2 3">
    <name type="scientific">Sphingorhabdus pulchriflava</name>
    <dbReference type="NCBI Taxonomy" id="2292257"/>
    <lineage>
        <taxon>Bacteria</taxon>
        <taxon>Pseudomonadati</taxon>
        <taxon>Pseudomonadota</taxon>
        <taxon>Alphaproteobacteria</taxon>
        <taxon>Sphingomonadales</taxon>
        <taxon>Sphingomonadaceae</taxon>
        <taxon>Sphingorhabdus</taxon>
    </lineage>
</organism>
<evidence type="ECO:0008006" key="4">
    <source>
        <dbReference type="Google" id="ProtNLM"/>
    </source>
</evidence>
<proteinExistence type="predicted"/>
<comment type="caution">
    <text evidence="2">The sequence shown here is derived from an EMBL/GenBank/DDBJ whole genome shotgun (WGS) entry which is preliminary data.</text>
</comment>
<evidence type="ECO:0000313" key="2">
    <source>
        <dbReference type="EMBL" id="RDV02790.1"/>
    </source>
</evidence>
<dbReference type="RefSeq" id="WP_115549892.1">
    <property type="nucleotide sequence ID" value="NZ_QRGP01000002.1"/>
</dbReference>
<name>A0A371B5E3_9SPHN</name>
<dbReference type="AlphaFoldDB" id="A0A371B5E3"/>
<keyword evidence="3" id="KW-1185">Reference proteome</keyword>
<reference evidence="3" key="1">
    <citation type="submission" date="2018-08" db="EMBL/GenBank/DDBJ databases">
        <authorList>
            <person name="Kim S.-J."/>
            <person name="Jung G.-Y."/>
        </authorList>
    </citation>
    <scope>NUCLEOTIDE SEQUENCE [LARGE SCALE GENOMIC DNA]</scope>
    <source>
        <strain evidence="3">GY_G</strain>
    </source>
</reference>
<feature type="signal peptide" evidence="1">
    <location>
        <begin position="1"/>
        <end position="26"/>
    </location>
</feature>
<evidence type="ECO:0000313" key="3">
    <source>
        <dbReference type="Proteomes" id="UP000263833"/>
    </source>
</evidence>
<dbReference type="Proteomes" id="UP000263833">
    <property type="component" value="Unassembled WGS sequence"/>
</dbReference>
<accession>A0A371B5E3</accession>
<dbReference type="OrthoDB" id="7597000at2"/>